<sequence>MESNKKPTSDIQVINTIEGIKSLVDGIAILNTSHRSSLPLLYIDIEQMSLGEDGELNILTILLCYGPDLRRRFYLVDISILANMAFSTRGFYGASLRSILDSPSYQKVFFDVRHDSHILYVQYGIKLERVHDLQLMESACRPNESERECLQLFETLIHKMVRGPARQRWFVDKFNGEWLYKRTPGGSHRSQNRVEETQKEEHNPFACGRFRNPWTAEQNKKLDSWAEENPDFVEFRLVGGILW</sequence>
<dbReference type="GO" id="GO:0006139">
    <property type="term" value="P:nucleobase-containing compound metabolic process"/>
    <property type="evidence" value="ECO:0007669"/>
    <property type="project" value="InterPro"/>
</dbReference>
<dbReference type="PANTHER" id="PTHR43040:SF1">
    <property type="entry name" value="RIBONUCLEASE D"/>
    <property type="match status" value="1"/>
</dbReference>
<evidence type="ECO:0000313" key="3">
    <source>
        <dbReference type="Proteomes" id="UP000720189"/>
    </source>
</evidence>
<dbReference type="GO" id="GO:0008408">
    <property type="term" value="F:3'-5' exonuclease activity"/>
    <property type="evidence" value="ECO:0007669"/>
    <property type="project" value="InterPro"/>
</dbReference>
<evidence type="ECO:0000313" key="2">
    <source>
        <dbReference type="EMBL" id="KAH7265634.1"/>
    </source>
</evidence>
<name>A0A9P9KPV2_FUSRE</name>
<dbReference type="EMBL" id="JAGMUX010000003">
    <property type="protein sequence ID" value="KAH7265634.1"/>
    <property type="molecule type" value="Genomic_DNA"/>
</dbReference>
<organism evidence="2 3">
    <name type="scientific">Fusarium redolens</name>
    <dbReference type="NCBI Taxonomy" id="48865"/>
    <lineage>
        <taxon>Eukaryota</taxon>
        <taxon>Fungi</taxon>
        <taxon>Dikarya</taxon>
        <taxon>Ascomycota</taxon>
        <taxon>Pezizomycotina</taxon>
        <taxon>Sordariomycetes</taxon>
        <taxon>Hypocreomycetidae</taxon>
        <taxon>Hypocreales</taxon>
        <taxon>Nectriaceae</taxon>
        <taxon>Fusarium</taxon>
        <taxon>Fusarium redolens species complex</taxon>
    </lineage>
</organism>
<keyword evidence="3" id="KW-1185">Reference proteome</keyword>
<gene>
    <name evidence="2" type="ORF">BKA55DRAFT_590856</name>
</gene>
<proteinExistence type="predicted"/>
<evidence type="ECO:0000259" key="1">
    <source>
        <dbReference type="Pfam" id="PF01612"/>
    </source>
</evidence>
<dbReference type="GO" id="GO:0003676">
    <property type="term" value="F:nucleic acid binding"/>
    <property type="evidence" value="ECO:0007669"/>
    <property type="project" value="InterPro"/>
</dbReference>
<accession>A0A9P9KPV2</accession>
<dbReference type="InterPro" id="IPR002562">
    <property type="entry name" value="3'-5'_exonuclease_dom"/>
</dbReference>
<comment type="caution">
    <text evidence="2">The sequence shown here is derived from an EMBL/GenBank/DDBJ whole genome shotgun (WGS) entry which is preliminary data.</text>
</comment>
<dbReference type="SUPFAM" id="SSF53098">
    <property type="entry name" value="Ribonuclease H-like"/>
    <property type="match status" value="1"/>
</dbReference>
<dbReference type="InterPro" id="IPR036397">
    <property type="entry name" value="RNaseH_sf"/>
</dbReference>
<dbReference type="GeneID" id="70225106"/>
<dbReference type="OrthoDB" id="26838at2759"/>
<reference evidence="2" key="1">
    <citation type="journal article" date="2021" name="Nat. Commun.">
        <title>Genetic determinants of endophytism in the Arabidopsis root mycobiome.</title>
        <authorList>
            <person name="Mesny F."/>
            <person name="Miyauchi S."/>
            <person name="Thiergart T."/>
            <person name="Pickel B."/>
            <person name="Atanasova L."/>
            <person name="Karlsson M."/>
            <person name="Huettel B."/>
            <person name="Barry K.W."/>
            <person name="Haridas S."/>
            <person name="Chen C."/>
            <person name="Bauer D."/>
            <person name="Andreopoulos W."/>
            <person name="Pangilinan J."/>
            <person name="LaButti K."/>
            <person name="Riley R."/>
            <person name="Lipzen A."/>
            <person name="Clum A."/>
            <person name="Drula E."/>
            <person name="Henrissat B."/>
            <person name="Kohler A."/>
            <person name="Grigoriev I.V."/>
            <person name="Martin F.M."/>
            <person name="Hacquard S."/>
        </authorList>
    </citation>
    <scope>NUCLEOTIDE SEQUENCE</scope>
    <source>
        <strain evidence="2">MPI-CAGE-AT-0023</strain>
    </source>
</reference>
<dbReference type="AlphaFoldDB" id="A0A9P9KPV2"/>
<protein>
    <recommendedName>
        <fullName evidence="1">3'-5' exonuclease domain-containing protein</fullName>
    </recommendedName>
</protein>
<dbReference type="InterPro" id="IPR012337">
    <property type="entry name" value="RNaseH-like_sf"/>
</dbReference>
<dbReference type="Proteomes" id="UP000720189">
    <property type="component" value="Unassembled WGS sequence"/>
</dbReference>
<feature type="domain" description="3'-5' exonuclease" evidence="1">
    <location>
        <begin position="39"/>
        <end position="151"/>
    </location>
</feature>
<dbReference type="Gene3D" id="3.30.420.10">
    <property type="entry name" value="Ribonuclease H-like superfamily/Ribonuclease H"/>
    <property type="match status" value="1"/>
</dbReference>
<dbReference type="Pfam" id="PF01612">
    <property type="entry name" value="DNA_pol_A_exo1"/>
    <property type="match status" value="1"/>
</dbReference>
<dbReference type="PANTHER" id="PTHR43040">
    <property type="entry name" value="RIBONUCLEASE D"/>
    <property type="match status" value="1"/>
</dbReference>
<dbReference type="RefSeq" id="XP_046054369.1">
    <property type="nucleotide sequence ID" value="XM_046195152.1"/>
</dbReference>